<dbReference type="GeneID" id="16193917"/>
<dbReference type="EMBL" id="KC292026">
    <property type="protein sequence ID" value="AGM11407.1"/>
    <property type="molecule type" value="Genomic_DNA"/>
</dbReference>
<reference evidence="1 2" key="1">
    <citation type="submission" date="2012-12" db="EMBL/GenBank/DDBJ databases">
        <authorList>
            <person name="Sencilo A."/>
            <person name="Jacobs-Sera D."/>
            <person name="Russell D.A."/>
            <person name="Ko C."/>
            <person name="Atanasova N."/>
            <person name="Osterlund E."/>
            <person name="Oksanen H.M."/>
            <person name="Bamford D.H."/>
            <person name="Hatfull G.F."/>
            <person name="Roine E."/>
            <person name="Hendrix R.W."/>
        </authorList>
    </citation>
    <scope>NUCLEOTIDE SEQUENCE [LARGE SCALE GENOMIC DNA]</scope>
</reference>
<keyword evidence="2" id="KW-1185">Reference proteome</keyword>
<dbReference type="RefSeq" id="YP_008059285.1">
    <property type="nucleotide sequence ID" value="NC_021328.1"/>
</dbReference>
<evidence type="ECO:0000313" key="2">
    <source>
        <dbReference type="Proteomes" id="UP000202786"/>
    </source>
</evidence>
<dbReference type="Proteomes" id="UP000202786">
    <property type="component" value="Segment"/>
</dbReference>
<name>R4TL69_9CAUD</name>
<proteinExistence type="predicted"/>
<organism evidence="1 2">
    <name type="scientific">Halogranum tailed virus 1</name>
    <dbReference type="NCBI Taxonomy" id="1273749"/>
    <lineage>
        <taxon>Viruses</taxon>
        <taxon>Duplodnaviria</taxon>
        <taxon>Heunggongvirae</taxon>
        <taxon>Uroviricota</taxon>
        <taxon>Caudoviricetes</taxon>
        <taxon>Thumleimavirales</taxon>
        <taxon>Halomagnusviridae</taxon>
        <taxon>Hagravirus</taxon>
        <taxon>Hagravirus capitaneum</taxon>
        <taxon>Hagravirus HGTV1</taxon>
    </lineage>
</organism>
<dbReference type="KEGG" id="vg:16193917"/>
<protein>
    <submittedName>
        <fullName evidence="1">Uncharacterized protein</fullName>
    </submittedName>
</protein>
<accession>R4TL69</accession>
<evidence type="ECO:0000313" key="1">
    <source>
        <dbReference type="EMBL" id="AGM11407.1"/>
    </source>
</evidence>
<gene>
    <name evidence="1" type="primary">109</name>
    <name evidence="1" type="ORF">HGTV1_109</name>
</gene>
<sequence>MEEMMDEILKLGSQKHSERLYVIEKGGEQE</sequence>